<organism evidence="1">
    <name type="scientific">marine metagenome</name>
    <dbReference type="NCBI Taxonomy" id="408172"/>
    <lineage>
        <taxon>unclassified sequences</taxon>
        <taxon>metagenomes</taxon>
        <taxon>ecological metagenomes</taxon>
    </lineage>
</organism>
<protein>
    <submittedName>
        <fullName evidence="1">Uncharacterized protein</fullName>
    </submittedName>
</protein>
<gene>
    <name evidence="1" type="ORF">METZ01_LOCUS209474</name>
</gene>
<evidence type="ECO:0000313" key="1">
    <source>
        <dbReference type="EMBL" id="SVB56620.1"/>
    </source>
</evidence>
<reference evidence="1" key="1">
    <citation type="submission" date="2018-05" db="EMBL/GenBank/DDBJ databases">
        <authorList>
            <person name="Lanie J.A."/>
            <person name="Ng W.-L."/>
            <person name="Kazmierczak K.M."/>
            <person name="Andrzejewski T.M."/>
            <person name="Davidsen T.M."/>
            <person name="Wayne K.J."/>
            <person name="Tettelin H."/>
            <person name="Glass J.I."/>
            <person name="Rusch D."/>
            <person name="Podicherti R."/>
            <person name="Tsui H.-C.T."/>
            <person name="Winkler M.E."/>
        </authorList>
    </citation>
    <scope>NUCLEOTIDE SEQUENCE</scope>
</reference>
<proteinExistence type="predicted"/>
<dbReference type="EMBL" id="UINC01047393">
    <property type="protein sequence ID" value="SVB56620.1"/>
    <property type="molecule type" value="Genomic_DNA"/>
</dbReference>
<accession>A0A382F0Y4</accession>
<sequence length="119" mass="13412">MVQMLISLRYGTRYGNSHARMRLPIWPVPPGDVLRFHIFYAILRRCSQRGVSTITLKIYNEKCAPSGFPHSARSTAAIVVISMWSICLQLSILYSSCRRVCGGGIKIVENTHARLLYAV</sequence>
<name>A0A382F0Y4_9ZZZZ</name>
<dbReference type="AlphaFoldDB" id="A0A382F0Y4"/>